<proteinExistence type="predicted"/>
<dbReference type="EMBL" id="GBXM01029397">
    <property type="protein sequence ID" value="JAH79180.1"/>
    <property type="molecule type" value="Transcribed_RNA"/>
</dbReference>
<accession>A0A0E9VP69</accession>
<name>A0A0E9VP69_ANGAN</name>
<protein>
    <submittedName>
        <fullName evidence="2">Uncharacterized protein</fullName>
    </submittedName>
</protein>
<evidence type="ECO:0000313" key="2">
    <source>
        <dbReference type="EMBL" id="JAH79180.1"/>
    </source>
</evidence>
<organism evidence="2">
    <name type="scientific">Anguilla anguilla</name>
    <name type="common">European freshwater eel</name>
    <name type="synonym">Muraena anguilla</name>
    <dbReference type="NCBI Taxonomy" id="7936"/>
    <lineage>
        <taxon>Eukaryota</taxon>
        <taxon>Metazoa</taxon>
        <taxon>Chordata</taxon>
        <taxon>Craniata</taxon>
        <taxon>Vertebrata</taxon>
        <taxon>Euteleostomi</taxon>
        <taxon>Actinopterygii</taxon>
        <taxon>Neopterygii</taxon>
        <taxon>Teleostei</taxon>
        <taxon>Anguilliformes</taxon>
        <taxon>Anguillidae</taxon>
        <taxon>Anguilla</taxon>
    </lineage>
</organism>
<sequence length="43" mass="5015">MAVWSSLTSSFTRYLARPFILFYVCYIYKNLSLLYLPSNSLDG</sequence>
<dbReference type="AlphaFoldDB" id="A0A0E9VP69"/>
<keyword evidence="1" id="KW-1133">Transmembrane helix</keyword>
<keyword evidence="1" id="KW-0812">Transmembrane</keyword>
<reference evidence="2" key="1">
    <citation type="submission" date="2014-11" db="EMBL/GenBank/DDBJ databases">
        <authorList>
            <person name="Amaro Gonzalez C."/>
        </authorList>
    </citation>
    <scope>NUCLEOTIDE SEQUENCE</scope>
</reference>
<feature type="transmembrane region" description="Helical" evidence="1">
    <location>
        <begin position="20"/>
        <end position="37"/>
    </location>
</feature>
<reference evidence="2" key="2">
    <citation type="journal article" date="2015" name="Fish Shellfish Immunol.">
        <title>Early steps in the European eel (Anguilla anguilla)-Vibrio vulnificus interaction in the gills: Role of the RtxA13 toxin.</title>
        <authorList>
            <person name="Callol A."/>
            <person name="Pajuelo D."/>
            <person name="Ebbesson L."/>
            <person name="Teles M."/>
            <person name="MacKenzie S."/>
            <person name="Amaro C."/>
        </authorList>
    </citation>
    <scope>NUCLEOTIDE SEQUENCE</scope>
</reference>
<keyword evidence="1" id="KW-0472">Membrane</keyword>
<evidence type="ECO:0000256" key="1">
    <source>
        <dbReference type="SAM" id="Phobius"/>
    </source>
</evidence>